<dbReference type="SUPFAM" id="SSF51338">
    <property type="entry name" value="Composite domain of metallo-dependent hydrolases"/>
    <property type="match status" value="1"/>
</dbReference>
<organism evidence="3 4">
    <name type="scientific">Veronia nyctiphanis</name>
    <dbReference type="NCBI Taxonomy" id="1278244"/>
    <lineage>
        <taxon>Bacteria</taxon>
        <taxon>Pseudomonadati</taxon>
        <taxon>Pseudomonadota</taxon>
        <taxon>Gammaproteobacteria</taxon>
        <taxon>Vibrionales</taxon>
        <taxon>Vibrionaceae</taxon>
        <taxon>Veronia</taxon>
    </lineage>
</organism>
<reference evidence="3 4" key="1">
    <citation type="submission" date="2017-10" db="EMBL/GenBank/DDBJ databases">
        <title>Nyctiphanis sp. nov., isolated from the stomach of the euphausiid Nyctiphanes simplex (Hansen, 1911) in the Gulf of California.</title>
        <authorList>
            <person name="Gomez-Gil B."/>
            <person name="Aguilar-Mendez M."/>
            <person name="Lopez-Cortes A."/>
            <person name="Gomez-Gutierrez J."/>
            <person name="Roque A."/>
            <person name="Lang E."/>
            <person name="Gonzalez-Castillo A."/>
        </authorList>
    </citation>
    <scope>NUCLEOTIDE SEQUENCE [LARGE SCALE GENOMIC DNA]</scope>
    <source>
        <strain evidence="3 4">CAIM 600</strain>
    </source>
</reference>
<comment type="caution">
    <text evidence="3">The sequence shown here is derived from an EMBL/GenBank/DDBJ whole genome shotgun (WGS) entry which is preliminary data.</text>
</comment>
<feature type="domain" description="Amidohydrolase 3" evidence="2">
    <location>
        <begin position="76"/>
        <end position="201"/>
    </location>
</feature>
<dbReference type="Gene3D" id="2.30.40.10">
    <property type="entry name" value="Urease, subunit C, domain 1"/>
    <property type="match status" value="1"/>
</dbReference>
<evidence type="ECO:0000313" key="3">
    <source>
        <dbReference type="EMBL" id="RXJ72122.1"/>
    </source>
</evidence>
<proteinExistence type="predicted"/>
<dbReference type="PANTHER" id="PTHR22642:SF2">
    <property type="entry name" value="PROTEIN LONG AFTER FAR-RED 3"/>
    <property type="match status" value="1"/>
</dbReference>
<feature type="signal peptide" evidence="1">
    <location>
        <begin position="1"/>
        <end position="21"/>
    </location>
</feature>
<dbReference type="Gene3D" id="3.10.310.70">
    <property type="match status" value="1"/>
</dbReference>
<evidence type="ECO:0000259" key="2">
    <source>
        <dbReference type="Pfam" id="PF07969"/>
    </source>
</evidence>
<dbReference type="Proteomes" id="UP000290287">
    <property type="component" value="Unassembled WGS sequence"/>
</dbReference>
<dbReference type="InterPro" id="IPR011059">
    <property type="entry name" value="Metal-dep_hydrolase_composite"/>
</dbReference>
<name>A0A4Q0YMM1_9GAMM</name>
<dbReference type="GO" id="GO:0016810">
    <property type="term" value="F:hydrolase activity, acting on carbon-nitrogen (but not peptide) bonds"/>
    <property type="evidence" value="ECO:0007669"/>
    <property type="project" value="InterPro"/>
</dbReference>
<evidence type="ECO:0000313" key="4">
    <source>
        <dbReference type="Proteomes" id="UP000290287"/>
    </source>
</evidence>
<sequence>MYRLIKTYLLFPFLFSPLCEAKLSADRVLYDGHVIPMTGEGVEEQAIAIKDGHILAIGSNQNILSLADERTKVDSLSGKTLLPGFIDAHSHISQLINLVDVPYLFSQPDGDFSEISEILEAMRAHVTKFDDVKSLAFAWGYDETELLERRHPSLAELNTVSNTQPFCMMQISGNQALCNTKGLTYWEFIKTRPTLKMVILRGLKQEN</sequence>
<protein>
    <recommendedName>
        <fullName evidence="2">Amidohydrolase 3 domain-containing protein</fullName>
    </recommendedName>
</protein>
<accession>A0A4Q0YMM1</accession>
<dbReference type="Pfam" id="PF07969">
    <property type="entry name" value="Amidohydro_3"/>
    <property type="match status" value="1"/>
</dbReference>
<dbReference type="AlphaFoldDB" id="A0A4Q0YMM1"/>
<dbReference type="PANTHER" id="PTHR22642">
    <property type="entry name" value="IMIDAZOLONEPROPIONASE"/>
    <property type="match status" value="1"/>
</dbReference>
<gene>
    <name evidence="3" type="ORF">CS022_17800</name>
</gene>
<feature type="chain" id="PRO_5020926447" description="Amidohydrolase 3 domain-containing protein" evidence="1">
    <location>
        <begin position="22"/>
        <end position="207"/>
    </location>
</feature>
<evidence type="ECO:0000256" key="1">
    <source>
        <dbReference type="SAM" id="SignalP"/>
    </source>
</evidence>
<keyword evidence="1" id="KW-0732">Signal</keyword>
<dbReference type="EMBL" id="PEIB01000026">
    <property type="protein sequence ID" value="RXJ72122.1"/>
    <property type="molecule type" value="Genomic_DNA"/>
</dbReference>
<keyword evidence="4" id="KW-1185">Reference proteome</keyword>
<dbReference type="InterPro" id="IPR013108">
    <property type="entry name" value="Amidohydro_3"/>
</dbReference>